<reference evidence="1 2" key="1">
    <citation type="submission" date="2018-12" db="EMBL/GenBank/DDBJ databases">
        <title>Complete genome of Litorilituus sediminis.</title>
        <authorList>
            <person name="Liu A."/>
            <person name="Rong J."/>
        </authorList>
    </citation>
    <scope>NUCLEOTIDE SEQUENCE [LARGE SCALE GENOMIC DNA]</scope>
    <source>
        <strain evidence="1 2">JCM 17549</strain>
    </source>
</reference>
<gene>
    <name evidence="1" type="ORF">EMK97_15920</name>
</gene>
<accession>A0A4P6P7R3</accession>
<protein>
    <submittedName>
        <fullName evidence="1">DUF4202 domain-containing protein</fullName>
    </submittedName>
</protein>
<dbReference type="OrthoDB" id="9799165at2"/>
<evidence type="ECO:0000313" key="2">
    <source>
        <dbReference type="Proteomes" id="UP000290244"/>
    </source>
</evidence>
<keyword evidence="2" id="KW-1185">Reference proteome</keyword>
<dbReference type="RefSeq" id="WP_130603777.1">
    <property type="nucleotide sequence ID" value="NZ_CP034759.1"/>
</dbReference>
<dbReference type="PANTHER" id="PTHR41729:SF1">
    <property type="entry name" value="GLUTAMYL-TRNA SYNTHETASE"/>
    <property type="match status" value="1"/>
</dbReference>
<dbReference type="InterPro" id="IPR025255">
    <property type="entry name" value="DUF4202"/>
</dbReference>
<dbReference type="EMBL" id="CP034759">
    <property type="protein sequence ID" value="QBG37108.1"/>
    <property type="molecule type" value="Genomic_DNA"/>
</dbReference>
<evidence type="ECO:0000313" key="1">
    <source>
        <dbReference type="EMBL" id="QBG37108.1"/>
    </source>
</evidence>
<name>A0A4P6P7R3_9GAMM</name>
<sequence length="198" mass="22529">MTTANNNQALNSVLAAIDEINSQDPNHIEFDGKTQPKELAYGQQMTACLQKYWPQANELLQIAVRAQHIKRWHLKRTEFEPGKAGYYKWRIAQGKFHAELTSEIMASHGYSAEDIDKTAAILRKEKLKTNPDTQTLEDVACLVFLQHYFDEFAAKYTEEKIIRIVQLTWNKMSDKGHDIALSLTLPAHLSTIVSKALA</sequence>
<dbReference type="PANTHER" id="PTHR41729">
    <property type="entry name" value="GLUTAMYL-TRNA SYNTHETASE"/>
    <property type="match status" value="1"/>
</dbReference>
<dbReference type="Proteomes" id="UP000290244">
    <property type="component" value="Chromosome"/>
</dbReference>
<dbReference type="Pfam" id="PF13875">
    <property type="entry name" value="DUF4202"/>
    <property type="match status" value="1"/>
</dbReference>
<organism evidence="1 2">
    <name type="scientific">Litorilituus sediminis</name>
    <dbReference type="NCBI Taxonomy" id="718192"/>
    <lineage>
        <taxon>Bacteria</taxon>
        <taxon>Pseudomonadati</taxon>
        <taxon>Pseudomonadota</taxon>
        <taxon>Gammaproteobacteria</taxon>
        <taxon>Alteromonadales</taxon>
        <taxon>Colwelliaceae</taxon>
        <taxon>Litorilituus</taxon>
    </lineage>
</organism>
<dbReference type="AlphaFoldDB" id="A0A4P6P7R3"/>
<dbReference type="KEGG" id="lsd:EMK97_15920"/>
<proteinExistence type="predicted"/>